<evidence type="ECO:0000313" key="4">
    <source>
        <dbReference type="EMBL" id="QHT59913.1"/>
    </source>
</evidence>
<evidence type="ECO:0000259" key="3">
    <source>
        <dbReference type="Pfam" id="PF13439"/>
    </source>
</evidence>
<protein>
    <submittedName>
        <fullName evidence="4">Glycosyltransferase family 4 protein</fullName>
    </submittedName>
</protein>
<dbReference type="Gene3D" id="3.40.50.2000">
    <property type="entry name" value="Glycogen Phosphorylase B"/>
    <property type="match status" value="2"/>
</dbReference>
<dbReference type="InterPro" id="IPR001296">
    <property type="entry name" value="Glyco_trans_1"/>
</dbReference>
<dbReference type="CDD" id="cd03794">
    <property type="entry name" value="GT4_WbuB-like"/>
    <property type="match status" value="1"/>
</dbReference>
<evidence type="ECO:0000256" key="1">
    <source>
        <dbReference type="ARBA" id="ARBA00022679"/>
    </source>
</evidence>
<feature type="domain" description="Glycosyl transferase family 1" evidence="2">
    <location>
        <begin position="224"/>
        <end position="387"/>
    </location>
</feature>
<dbReference type="Pfam" id="PF13439">
    <property type="entry name" value="Glyco_transf_4"/>
    <property type="match status" value="1"/>
</dbReference>
<sequence>MKVWLLKEGEPLPSDNSGDRLFRMGMLAEELAKKGHEVIWWSSTFNHTKKQYRHKEDKQISIAHNYKLELIHSISYKGNISLRRVIHQTHTAKKFARRARQLPRPDLIFCAMPTIDLAYEAAKLGTEYNIPVVLDIRDLWPDIYADYFPAPLKNIVKFMSSFSRRTLSQACNQAYAITGLTTEYLNWGINYANRLQSSWDRVFPLGYKTITYDDKQLEDGISFFEQQGIASDDFIACFFGQIGYAVDLDTVLQAAELTRENKRIKYVLCGTGEKLEGLKAKAKGLSNVYFPGWVDANQIQALMRISKVGIIPYKQSKNYEMNLPNKFAEYLSGALPMLLSVRGIMKETCEANQCGHYYENEIDLANYLYELELNESVRQEMSKNSKKLFDNHFKAEKIYDEISNYLVQIVDNHKAEIKSTALLASK</sequence>
<dbReference type="Pfam" id="PF00534">
    <property type="entry name" value="Glycos_transf_1"/>
    <property type="match status" value="1"/>
</dbReference>
<dbReference type="GO" id="GO:0009103">
    <property type="term" value="P:lipopolysaccharide biosynthetic process"/>
    <property type="evidence" value="ECO:0007669"/>
    <property type="project" value="TreeGrafter"/>
</dbReference>
<organism evidence="4 5">
    <name type="scientific">Paenibacillus lycopersici</name>
    <dbReference type="NCBI Taxonomy" id="2704462"/>
    <lineage>
        <taxon>Bacteria</taxon>
        <taxon>Bacillati</taxon>
        <taxon>Bacillota</taxon>
        <taxon>Bacilli</taxon>
        <taxon>Bacillales</taxon>
        <taxon>Paenibacillaceae</taxon>
        <taxon>Paenibacillus</taxon>
    </lineage>
</organism>
<dbReference type="AlphaFoldDB" id="A0A6C0FWR8"/>
<gene>
    <name evidence="4" type="ORF">GXP70_08075</name>
</gene>
<dbReference type="InterPro" id="IPR028098">
    <property type="entry name" value="Glyco_trans_4-like_N"/>
</dbReference>
<dbReference type="KEGG" id="plyc:GXP70_08075"/>
<dbReference type="GO" id="GO:0016757">
    <property type="term" value="F:glycosyltransferase activity"/>
    <property type="evidence" value="ECO:0007669"/>
    <property type="project" value="InterPro"/>
</dbReference>
<dbReference type="PANTHER" id="PTHR46401:SF2">
    <property type="entry name" value="GLYCOSYLTRANSFERASE WBBK-RELATED"/>
    <property type="match status" value="1"/>
</dbReference>
<dbReference type="Proteomes" id="UP000476064">
    <property type="component" value="Chromosome"/>
</dbReference>
<dbReference type="EMBL" id="CP048209">
    <property type="protein sequence ID" value="QHT59913.1"/>
    <property type="molecule type" value="Genomic_DNA"/>
</dbReference>
<accession>A0A6C0FWR8</accession>
<name>A0A6C0FWR8_9BACL</name>
<evidence type="ECO:0000259" key="2">
    <source>
        <dbReference type="Pfam" id="PF00534"/>
    </source>
</evidence>
<dbReference type="SUPFAM" id="SSF53756">
    <property type="entry name" value="UDP-Glycosyltransferase/glycogen phosphorylase"/>
    <property type="match status" value="1"/>
</dbReference>
<keyword evidence="5" id="KW-1185">Reference proteome</keyword>
<keyword evidence="1 4" id="KW-0808">Transferase</keyword>
<reference evidence="4 5" key="1">
    <citation type="submission" date="2020-01" db="EMBL/GenBank/DDBJ databases">
        <title>Paenibacillus sp. nov., isolated from tomato rhizosphere.</title>
        <authorList>
            <person name="Weon H.-Y."/>
            <person name="Lee S.A."/>
        </authorList>
    </citation>
    <scope>NUCLEOTIDE SEQUENCE [LARGE SCALE GENOMIC DNA]</scope>
    <source>
        <strain evidence="4 5">12200R-189</strain>
    </source>
</reference>
<evidence type="ECO:0000313" key="5">
    <source>
        <dbReference type="Proteomes" id="UP000476064"/>
    </source>
</evidence>
<proteinExistence type="predicted"/>
<feature type="domain" description="Glycosyltransferase subfamily 4-like N-terminal" evidence="3">
    <location>
        <begin position="27"/>
        <end position="178"/>
    </location>
</feature>
<dbReference type="PANTHER" id="PTHR46401">
    <property type="entry name" value="GLYCOSYLTRANSFERASE WBBK-RELATED"/>
    <property type="match status" value="1"/>
</dbReference>